<sequence>MLVLRKVHYALQNAVYKSPTGRTRTVSIPLRQLLHVGNTTSPGTHDIPEPVLPAEIWFLILEFLGYRGCLICKHKLLCTLALVSRVFNQFATKALYQTLDLRFSGECEVSHQCLGNFYWYPKPHIAVDLLRNKLDRLDRTLRLPQGPVLLVRHLKLPEVNITKHPTYVQNILKTLPSWVNIFELCSGRLESVSGLGNLWSYLHHFNRSELRTRICDAIENNPNWTEWDWLWDSWVYAWWSALVEEPRILEMYRGWKNLRHVSIDTAAWAVSVLGPLPELYSLSIECGDRMSDLGGIFQQVPLKGLKSLSVKAWVPPQEMPKEFDHTEPLNPLIDYLERCHLHPSPAQTPSLSVLTNLDISCRWSGSHMFSPDGFYPKAVNLDEFLSSIFTLAPLLSTFKLDLRTPHEVEVKLPPAPGRVLESMAHKCTSFVARNLRLMTISIPSRNSKAWLASKIASGAFPNLSCFIFRSAMTRRALSCGTMFCDCTLNSSSEFLALNDFGREQDSVLIKACQEAGVREWEMQILHINSVWSCHSRGGCVFHVVLTVPSRGRKK</sequence>
<dbReference type="Proteomes" id="UP001447188">
    <property type="component" value="Unassembled WGS sequence"/>
</dbReference>
<keyword evidence="2" id="KW-1185">Reference proteome</keyword>
<reference evidence="1 2" key="1">
    <citation type="submission" date="2024-02" db="EMBL/GenBank/DDBJ databases">
        <title>Discinaceae phylogenomics.</title>
        <authorList>
            <person name="Dirks A.C."/>
            <person name="James T.Y."/>
        </authorList>
    </citation>
    <scope>NUCLEOTIDE SEQUENCE [LARGE SCALE GENOMIC DNA]</scope>
    <source>
        <strain evidence="1 2">ACD0624</strain>
    </source>
</reference>
<evidence type="ECO:0000313" key="1">
    <source>
        <dbReference type="EMBL" id="KAL0639865.1"/>
    </source>
</evidence>
<comment type="caution">
    <text evidence="1">The sequence shown here is derived from an EMBL/GenBank/DDBJ whole genome shotgun (WGS) entry which is preliminary data.</text>
</comment>
<gene>
    <name evidence="1" type="ORF">Q9L58_000956</name>
</gene>
<protein>
    <recommendedName>
        <fullName evidence="3">F-box domain-containing protein</fullName>
    </recommendedName>
</protein>
<proteinExistence type="predicted"/>
<dbReference type="EMBL" id="JBBBZM010000007">
    <property type="protein sequence ID" value="KAL0639865.1"/>
    <property type="molecule type" value="Genomic_DNA"/>
</dbReference>
<evidence type="ECO:0008006" key="3">
    <source>
        <dbReference type="Google" id="ProtNLM"/>
    </source>
</evidence>
<name>A0ABR3GVP2_9PEZI</name>
<accession>A0ABR3GVP2</accession>
<organism evidence="1 2">
    <name type="scientific">Discina gigas</name>
    <dbReference type="NCBI Taxonomy" id="1032678"/>
    <lineage>
        <taxon>Eukaryota</taxon>
        <taxon>Fungi</taxon>
        <taxon>Dikarya</taxon>
        <taxon>Ascomycota</taxon>
        <taxon>Pezizomycotina</taxon>
        <taxon>Pezizomycetes</taxon>
        <taxon>Pezizales</taxon>
        <taxon>Discinaceae</taxon>
        <taxon>Discina</taxon>
    </lineage>
</organism>
<evidence type="ECO:0000313" key="2">
    <source>
        <dbReference type="Proteomes" id="UP001447188"/>
    </source>
</evidence>